<keyword evidence="2" id="KW-1185">Reference proteome</keyword>
<evidence type="ECO:0000313" key="1">
    <source>
        <dbReference type="EMBL" id="MFC4529825.1"/>
    </source>
</evidence>
<dbReference type="RefSeq" id="WP_380836752.1">
    <property type="nucleotide sequence ID" value="NZ_JBHSFP010000002.1"/>
</dbReference>
<sequence length="109" mass="12053">MTTTVRRLTFRVSRERALDLDADVWYASPVNAAMRSGVTAETLADLRAAVESVKHFALGVSEETAIIVEYVYDLPGVSAEVWRAHRELCDRLSEAGLSENDRAELLLSA</sequence>
<evidence type="ECO:0000313" key="2">
    <source>
        <dbReference type="Proteomes" id="UP001596004"/>
    </source>
</evidence>
<proteinExistence type="predicted"/>
<gene>
    <name evidence="1" type="ORF">ACFO60_03530</name>
</gene>
<protein>
    <recommendedName>
        <fullName evidence="3">DUF4288 domain-containing protein</fullName>
    </recommendedName>
</protein>
<accession>A0ABV9CAE4</accession>
<evidence type="ECO:0008006" key="3">
    <source>
        <dbReference type="Google" id="ProtNLM"/>
    </source>
</evidence>
<comment type="caution">
    <text evidence="1">The sequence shown here is derived from an EMBL/GenBank/DDBJ whole genome shotgun (WGS) entry which is preliminary data.</text>
</comment>
<dbReference type="Proteomes" id="UP001596004">
    <property type="component" value="Unassembled WGS sequence"/>
</dbReference>
<name>A0ABV9CAE4_9ACTN</name>
<dbReference type="EMBL" id="JBHSFP010000002">
    <property type="protein sequence ID" value="MFC4529825.1"/>
    <property type="molecule type" value="Genomic_DNA"/>
</dbReference>
<reference evidence="2" key="1">
    <citation type="journal article" date="2019" name="Int. J. Syst. Evol. Microbiol.">
        <title>The Global Catalogue of Microorganisms (GCM) 10K type strain sequencing project: providing services to taxonomists for standard genome sequencing and annotation.</title>
        <authorList>
            <consortium name="The Broad Institute Genomics Platform"/>
            <consortium name="The Broad Institute Genome Sequencing Center for Infectious Disease"/>
            <person name="Wu L."/>
            <person name="Ma J."/>
        </authorList>
    </citation>
    <scope>NUCLEOTIDE SEQUENCE [LARGE SCALE GENOMIC DNA]</scope>
    <source>
        <strain evidence="2">CGMCC 4.7132</strain>
    </source>
</reference>
<organism evidence="1 2">
    <name type="scientific">Sphaerisporangium dianthi</name>
    <dbReference type="NCBI Taxonomy" id="1436120"/>
    <lineage>
        <taxon>Bacteria</taxon>
        <taxon>Bacillati</taxon>
        <taxon>Actinomycetota</taxon>
        <taxon>Actinomycetes</taxon>
        <taxon>Streptosporangiales</taxon>
        <taxon>Streptosporangiaceae</taxon>
        <taxon>Sphaerisporangium</taxon>
    </lineage>
</organism>